<dbReference type="PANTHER" id="PTHR32309">
    <property type="entry name" value="TYROSINE-PROTEIN KINASE"/>
    <property type="match status" value="1"/>
</dbReference>
<reference evidence="10" key="2">
    <citation type="submission" date="2017-09" db="EMBL/GenBank/DDBJ databases">
        <title>FDA dAtabase for Regulatory Grade micrObial Sequences (FDA-ARGOS): Supporting development and validation of Infectious Disease Dx tests.</title>
        <authorList>
            <person name="Minogue T."/>
            <person name="Wolcott M."/>
            <person name="Wasieloski L."/>
            <person name="Aguilar W."/>
            <person name="Moore D."/>
            <person name="Tallon L."/>
            <person name="Sadzewicz L."/>
            <person name="Ott S."/>
            <person name="Zhao X."/>
            <person name="Nagaraj S."/>
            <person name="Vavikolanu K."/>
            <person name="Aluvathingal J."/>
            <person name="Nadendla S."/>
            <person name="Sichtig H."/>
        </authorList>
    </citation>
    <scope>NUCLEOTIDE SEQUENCE [LARGE SCALE GENOMIC DNA]</scope>
    <source>
        <strain evidence="10">FDAARGOS_387</strain>
    </source>
</reference>
<dbReference type="STRING" id="1111728.GCA_000427805_02136"/>
<evidence type="ECO:0000256" key="5">
    <source>
        <dbReference type="ARBA" id="ARBA00023136"/>
    </source>
</evidence>
<evidence type="ECO:0000313" key="9">
    <source>
        <dbReference type="EMBL" id="VFS53218.1"/>
    </source>
</evidence>
<dbReference type="Proteomes" id="UP000373449">
    <property type="component" value="Unassembled WGS sequence"/>
</dbReference>
<name>A0A2C6DTM7_9GAMM</name>
<evidence type="ECO:0000256" key="4">
    <source>
        <dbReference type="ARBA" id="ARBA00022989"/>
    </source>
</evidence>
<reference evidence="8" key="1">
    <citation type="submission" date="2017-09" db="EMBL/GenBank/DDBJ databases">
        <title>FDA dAtabase for Regulatory Grade micrObial Sequences (FDA-ARGOS): Supporting development and validation of Infectious Disease Dx tests.</title>
        <authorList>
            <person name="Minogue T."/>
            <person name="Wolcott M."/>
            <person name="Wasieloski L."/>
            <person name="Aguilar W."/>
            <person name="Moore D."/>
            <person name="Tallon L.J."/>
            <person name="Sadzewicz L."/>
            <person name="Ott S."/>
            <person name="Zhao X."/>
            <person name="Nagaraj S."/>
            <person name="Vavikolanu K."/>
            <person name="Aluvathingal J."/>
            <person name="Nadendla S."/>
            <person name="Sichtig H."/>
        </authorList>
    </citation>
    <scope>NUCLEOTIDE SEQUENCE</scope>
    <source>
        <strain evidence="8">FDAARGOS_387</strain>
    </source>
</reference>
<dbReference type="GO" id="GO:0004713">
    <property type="term" value="F:protein tyrosine kinase activity"/>
    <property type="evidence" value="ECO:0007669"/>
    <property type="project" value="TreeGrafter"/>
</dbReference>
<dbReference type="RefSeq" id="WP_051323323.1">
    <property type="nucleotide sequence ID" value="NZ_CAADJA010000002.1"/>
</dbReference>
<evidence type="ECO:0000259" key="7">
    <source>
        <dbReference type="Pfam" id="PF02706"/>
    </source>
</evidence>
<dbReference type="SUPFAM" id="SSF160355">
    <property type="entry name" value="Bacterial polysaccharide co-polymerase-like"/>
    <property type="match status" value="1"/>
</dbReference>
<reference evidence="9 11" key="3">
    <citation type="submission" date="2019-03" db="EMBL/GenBank/DDBJ databases">
        <authorList>
            <consortium name="Pathogen Informatics"/>
        </authorList>
    </citation>
    <scope>NUCLEOTIDE SEQUENCE [LARGE SCALE GENOMIC DNA]</scope>
    <source>
        <strain evidence="9 11">NCTC12282</strain>
    </source>
</reference>
<dbReference type="AlphaFoldDB" id="A0A2C6DTM7"/>
<keyword evidence="4 6" id="KW-1133">Transmembrane helix</keyword>
<evidence type="ECO:0000256" key="2">
    <source>
        <dbReference type="ARBA" id="ARBA00022475"/>
    </source>
</evidence>
<sequence>MSENVHNPIMNNTGYYYVNGGNNNDEIDLFDLLYKLWSRKLIILAVSLIATLFAGIYAFTAKEQWTAKVYICMPRIAQINDYLELRRAFSLVSGTDANVQNIANSLFADFISMASSPDEKLAFLSHSDYFFEQTKNMDEISQRRWLSEMAEKGLTISPPDEKRNLPYFAISLTADNPRVAQAMLESYVQRINDKVIEQDDSEFRNKLAAMIQARKKEKQDIDFNLKANRNNQLANLERSLNTAQKAGIKNYYTNTSEKGSTKIELTNTVHQYMLGENFLSAEIQSLSDSPIIYPVRYYEIERELEMLEPLLKQQAGALSYRYQLSPGEYLKKDRPKRALILALGGILGVMVGVGFVLIHCSIKDFRRNRQRRSIAENIS</sequence>
<keyword evidence="5 6" id="KW-0472">Membrane</keyword>
<keyword evidence="3 6" id="KW-0812">Transmembrane</keyword>
<gene>
    <name evidence="9" type="primary">wzzB_13</name>
    <name evidence="8" type="ORF">CRN84_24045</name>
    <name evidence="9" type="ORF">NCTC12282_06379</name>
</gene>
<evidence type="ECO:0000313" key="10">
    <source>
        <dbReference type="Proteomes" id="UP000224974"/>
    </source>
</evidence>
<dbReference type="InterPro" id="IPR050445">
    <property type="entry name" value="Bact_polysacc_biosynth/exp"/>
</dbReference>
<accession>A0A2C6DTM7</accession>
<dbReference type="Proteomes" id="UP000224974">
    <property type="component" value="Unassembled WGS sequence"/>
</dbReference>
<protein>
    <submittedName>
        <fullName evidence="8">Chain-length determining protein</fullName>
    </submittedName>
    <submittedName>
        <fullName evidence="9">Polysaccharide antigen chain regulator</fullName>
    </submittedName>
</protein>
<feature type="transmembrane region" description="Helical" evidence="6">
    <location>
        <begin position="41"/>
        <end position="59"/>
    </location>
</feature>
<dbReference type="Gene3D" id="3.30.1890.10">
    <property type="entry name" value="FepE-like"/>
    <property type="match status" value="1"/>
</dbReference>
<keyword evidence="2" id="KW-1003">Cell membrane</keyword>
<dbReference type="EMBL" id="PDDX01000001">
    <property type="protein sequence ID" value="PHI32171.1"/>
    <property type="molecule type" value="Genomic_DNA"/>
</dbReference>
<comment type="subcellular location">
    <subcellularLocation>
        <location evidence="1">Cell membrane</location>
        <topology evidence="1">Multi-pass membrane protein</topology>
    </subcellularLocation>
</comment>
<feature type="transmembrane region" description="Helical" evidence="6">
    <location>
        <begin position="338"/>
        <end position="362"/>
    </location>
</feature>
<evidence type="ECO:0000313" key="11">
    <source>
        <dbReference type="Proteomes" id="UP000373449"/>
    </source>
</evidence>
<dbReference type="EMBL" id="CAADJA010000002">
    <property type="protein sequence ID" value="VFS53218.1"/>
    <property type="molecule type" value="Genomic_DNA"/>
</dbReference>
<feature type="domain" description="Polysaccharide chain length determinant N-terminal" evidence="7">
    <location>
        <begin position="25"/>
        <end position="118"/>
    </location>
</feature>
<dbReference type="InterPro" id="IPR003856">
    <property type="entry name" value="LPS_length_determ_N"/>
</dbReference>
<evidence type="ECO:0000256" key="3">
    <source>
        <dbReference type="ARBA" id="ARBA00022692"/>
    </source>
</evidence>
<keyword evidence="10" id="KW-1185">Reference proteome</keyword>
<dbReference type="OrthoDB" id="6535795at2"/>
<proteinExistence type="predicted"/>
<dbReference type="GO" id="GO:0005886">
    <property type="term" value="C:plasma membrane"/>
    <property type="evidence" value="ECO:0007669"/>
    <property type="project" value="UniProtKB-SubCell"/>
</dbReference>
<organism evidence="8 10">
    <name type="scientific">Budvicia aquatica</name>
    <dbReference type="NCBI Taxonomy" id="82979"/>
    <lineage>
        <taxon>Bacteria</taxon>
        <taxon>Pseudomonadati</taxon>
        <taxon>Pseudomonadota</taxon>
        <taxon>Gammaproteobacteria</taxon>
        <taxon>Enterobacterales</taxon>
        <taxon>Budviciaceae</taxon>
        <taxon>Budvicia</taxon>
    </lineage>
</organism>
<dbReference type="Pfam" id="PF02706">
    <property type="entry name" value="Wzz"/>
    <property type="match status" value="1"/>
</dbReference>
<evidence type="ECO:0000256" key="1">
    <source>
        <dbReference type="ARBA" id="ARBA00004651"/>
    </source>
</evidence>
<dbReference type="PANTHER" id="PTHR32309:SF13">
    <property type="entry name" value="FERRIC ENTEROBACTIN TRANSPORT PROTEIN FEPE"/>
    <property type="match status" value="1"/>
</dbReference>
<evidence type="ECO:0000256" key="6">
    <source>
        <dbReference type="SAM" id="Phobius"/>
    </source>
</evidence>
<evidence type="ECO:0000313" key="8">
    <source>
        <dbReference type="EMBL" id="PHI32171.1"/>
    </source>
</evidence>